<accession>A0A942U537</accession>
<comment type="similarity">
    <text evidence="2">Belongs to the bacterial solute-binding protein 5 family.</text>
</comment>
<dbReference type="InterPro" id="IPR000914">
    <property type="entry name" value="SBP_5_dom"/>
</dbReference>
<evidence type="ECO:0000256" key="2">
    <source>
        <dbReference type="ARBA" id="ARBA00005695"/>
    </source>
</evidence>
<organism evidence="6 7">
    <name type="scientific">Neobacillus rhizophilus</name>
    <dbReference type="NCBI Taxonomy" id="2833579"/>
    <lineage>
        <taxon>Bacteria</taxon>
        <taxon>Bacillati</taxon>
        <taxon>Bacillota</taxon>
        <taxon>Bacilli</taxon>
        <taxon>Bacillales</taxon>
        <taxon>Bacillaceae</taxon>
        <taxon>Neobacillus</taxon>
    </lineage>
</organism>
<evidence type="ECO:0000256" key="1">
    <source>
        <dbReference type="ARBA" id="ARBA00004193"/>
    </source>
</evidence>
<dbReference type="PROSITE" id="PS01040">
    <property type="entry name" value="SBP_BACTERIAL_5"/>
    <property type="match status" value="1"/>
</dbReference>
<gene>
    <name evidence="6" type="ORF">KHA99_20700</name>
</gene>
<dbReference type="InterPro" id="IPR030678">
    <property type="entry name" value="Peptide/Ni-bd"/>
</dbReference>
<dbReference type="InterPro" id="IPR023765">
    <property type="entry name" value="SBP_5_CS"/>
</dbReference>
<comment type="caution">
    <text evidence="6">The sequence shown here is derived from an EMBL/GenBank/DDBJ whole genome shotgun (WGS) entry which is preliminary data.</text>
</comment>
<evidence type="ECO:0000313" key="6">
    <source>
        <dbReference type="EMBL" id="MBS4214870.1"/>
    </source>
</evidence>
<dbReference type="GO" id="GO:0043190">
    <property type="term" value="C:ATP-binding cassette (ABC) transporter complex"/>
    <property type="evidence" value="ECO:0007669"/>
    <property type="project" value="InterPro"/>
</dbReference>
<keyword evidence="7" id="KW-1185">Reference proteome</keyword>
<comment type="subcellular location">
    <subcellularLocation>
        <location evidence="1">Cell membrane</location>
        <topology evidence="1">Lipid-anchor</topology>
    </subcellularLocation>
</comment>
<dbReference type="PANTHER" id="PTHR30290">
    <property type="entry name" value="PERIPLASMIC BINDING COMPONENT OF ABC TRANSPORTER"/>
    <property type="match status" value="1"/>
</dbReference>
<feature type="domain" description="Solute-binding protein family 5" evidence="5">
    <location>
        <begin position="83"/>
        <end position="438"/>
    </location>
</feature>
<dbReference type="Gene3D" id="3.10.105.10">
    <property type="entry name" value="Dipeptide-binding Protein, Domain 3"/>
    <property type="match status" value="1"/>
</dbReference>
<dbReference type="AlphaFoldDB" id="A0A942U537"/>
<dbReference type="PIRSF" id="PIRSF002741">
    <property type="entry name" value="MppA"/>
    <property type="match status" value="1"/>
</dbReference>
<evidence type="ECO:0000259" key="5">
    <source>
        <dbReference type="Pfam" id="PF00496"/>
    </source>
</evidence>
<dbReference type="CDD" id="cd08502">
    <property type="entry name" value="PBP2_NikA_DppA_OppA_like_16"/>
    <property type="match status" value="1"/>
</dbReference>
<dbReference type="GO" id="GO:0015833">
    <property type="term" value="P:peptide transport"/>
    <property type="evidence" value="ECO:0007669"/>
    <property type="project" value="TreeGrafter"/>
</dbReference>
<dbReference type="PANTHER" id="PTHR30290:SF38">
    <property type="entry name" value="D,D-DIPEPTIDE-BINDING PERIPLASMIC PROTEIN DDPA-RELATED"/>
    <property type="match status" value="1"/>
</dbReference>
<dbReference type="Proteomes" id="UP000679749">
    <property type="component" value="Unassembled WGS sequence"/>
</dbReference>
<dbReference type="SUPFAM" id="SSF53850">
    <property type="entry name" value="Periplasmic binding protein-like II"/>
    <property type="match status" value="1"/>
</dbReference>
<dbReference type="EMBL" id="JAGYPF010000004">
    <property type="protein sequence ID" value="MBS4214870.1"/>
    <property type="molecule type" value="Genomic_DNA"/>
</dbReference>
<feature type="chain" id="PRO_5039395221" evidence="4">
    <location>
        <begin position="28"/>
        <end position="525"/>
    </location>
</feature>
<dbReference type="PROSITE" id="PS51257">
    <property type="entry name" value="PROKAR_LIPOPROTEIN"/>
    <property type="match status" value="1"/>
</dbReference>
<dbReference type="Pfam" id="PF00496">
    <property type="entry name" value="SBP_bac_5"/>
    <property type="match status" value="1"/>
</dbReference>
<sequence>MKMVKKFSILMVVLLVLLAGCSSGTTSKTTKKTASDEQTGGVLKIALNAQPPTLDTHLTTQTVALEVTRNIYETLVTQNAKQQPVPMLAESIDKSDDGLIYTFHLRKGVKFHNGKEMKAEDVTASMNRWLKLSSRAKLLLSGANFESKDDYTVELKLQSVASDVLDIMAGRGQFPAIMPKEIIESAGKDGVTEYIGTGPFEYVEWKQDQYIRLKRFDDYAAVDEEPSGIAGRKTAYVDEVYYYIVTDPSTRMAGVQTGQYDIATYMPYDNYEQLKSDKNLKTYVSFDGGTLNVSYNKKHGLFTNQKIRDAVNTALDLNAIMLASFGHKDLFKLSPGYMSTEQVDWATGAGKESYNLADPNTAKTKLKEAGYKGEEITLYSTRDYDYMYNSAVVMKEELEQIGMKVKLEIFDWPTLIEIRENPDNWDIMVVGTGYVTTPSQLLVVNPDYVGWTNDQKITDLLAKIRTSASQEEAKGLWEELQTYMWDDYLPFTLFGHYSTIMTTSNKLEGFTPFQGAIPWNVKKKQ</sequence>
<evidence type="ECO:0000256" key="3">
    <source>
        <dbReference type="ARBA" id="ARBA00022729"/>
    </source>
</evidence>
<evidence type="ECO:0000256" key="4">
    <source>
        <dbReference type="SAM" id="SignalP"/>
    </source>
</evidence>
<dbReference type="GO" id="GO:0042597">
    <property type="term" value="C:periplasmic space"/>
    <property type="evidence" value="ECO:0007669"/>
    <property type="project" value="UniProtKB-ARBA"/>
</dbReference>
<protein>
    <submittedName>
        <fullName evidence="6">ABC transporter substrate-binding protein</fullName>
    </submittedName>
</protein>
<proteinExistence type="inferred from homology"/>
<dbReference type="InterPro" id="IPR039424">
    <property type="entry name" value="SBP_5"/>
</dbReference>
<keyword evidence="3 4" id="KW-0732">Signal</keyword>
<reference evidence="6" key="1">
    <citation type="submission" date="2021-05" db="EMBL/GenBank/DDBJ databases">
        <title>Novel Bacillus species.</title>
        <authorList>
            <person name="Liu G."/>
        </authorList>
    </citation>
    <scope>NUCLEOTIDE SEQUENCE</scope>
    <source>
        <strain evidence="6">FJAT-49825</strain>
    </source>
</reference>
<dbReference type="GO" id="GO:1904680">
    <property type="term" value="F:peptide transmembrane transporter activity"/>
    <property type="evidence" value="ECO:0007669"/>
    <property type="project" value="TreeGrafter"/>
</dbReference>
<feature type="signal peptide" evidence="4">
    <location>
        <begin position="1"/>
        <end position="27"/>
    </location>
</feature>
<dbReference type="Gene3D" id="3.40.190.10">
    <property type="entry name" value="Periplasmic binding protein-like II"/>
    <property type="match status" value="1"/>
</dbReference>
<name>A0A942U537_9BACI</name>
<evidence type="ECO:0000313" key="7">
    <source>
        <dbReference type="Proteomes" id="UP000679749"/>
    </source>
</evidence>